<dbReference type="RefSeq" id="WP_090336531.1">
    <property type="nucleotide sequence ID" value="NZ_FMZQ01000005.1"/>
</dbReference>
<reference evidence="2" key="1">
    <citation type="submission" date="2016-10" db="EMBL/GenBank/DDBJ databases">
        <authorList>
            <person name="Varghese N."/>
            <person name="Submissions S."/>
        </authorList>
    </citation>
    <scope>NUCLEOTIDE SEQUENCE [LARGE SCALE GENOMIC DNA]</scope>
    <source>
        <strain evidence="2">DSM 26382</strain>
    </source>
</reference>
<dbReference type="EMBL" id="FMZQ01000005">
    <property type="protein sequence ID" value="SDC66669.1"/>
    <property type="molecule type" value="Genomic_DNA"/>
</dbReference>
<name>A0A1G6NFL8_9GAMM</name>
<dbReference type="AlphaFoldDB" id="A0A1G6NFL8"/>
<proteinExistence type="predicted"/>
<gene>
    <name evidence="1" type="ORF">SAMN05216576_105104</name>
</gene>
<organism evidence="1 2">
    <name type="scientific">Ectopseudomonas chengduensis</name>
    <dbReference type="NCBI Taxonomy" id="489632"/>
    <lineage>
        <taxon>Bacteria</taxon>
        <taxon>Pseudomonadati</taxon>
        <taxon>Pseudomonadota</taxon>
        <taxon>Gammaproteobacteria</taxon>
        <taxon>Pseudomonadales</taxon>
        <taxon>Pseudomonadaceae</taxon>
        <taxon>Ectopseudomonas</taxon>
    </lineage>
</organism>
<dbReference type="Proteomes" id="UP000199467">
    <property type="component" value="Unassembled WGS sequence"/>
</dbReference>
<keyword evidence="2" id="KW-1185">Reference proteome</keyword>
<sequence length="92" mass="10223">MRDFIISIYEWMLILLLFVAAAAGFFAGYNINPYDGSMFKGLIGGIIGFVAAVPLVGHFITVLSIKESLEWQTRKIEGLQSSLNQIIAKQKQ</sequence>
<evidence type="ECO:0000313" key="1">
    <source>
        <dbReference type="EMBL" id="SDC66669.1"/>
    </source>
</evidence>
<accession>A0A1G6NFL8</accession>
<evidence type="ECO:0000313" key="2">
    <source>
        <dbReference type="Proteomes" id="UP000199467"/>
    </source>
</evidence>
<protein>
    <submittedName>
        <fullName evidence="1">Uncharacterized protein</fullName>
    </submittedName>
</protein>